<keyword evidence="3 5" id="KW-0777">Teichoic acid biosynthesis</keyword>
<evidence type="ECO:0000256" key="2">
    <source>
        <dbReference type="ARBA" id="ARBA00022679"/>
    </source>
</evidence>
<comment type="function">
    <text evidence="5">Catalyzes the conversion of GlcNAc-PP-undecaprenol into ManNAc-GlcNAc-PP-undecaprenol, the first committed lipid intermediate in the de novo synthesis of teichoic acid.</text>
</comment>
<dbReference type="PANTHER" id="PTHR34136">
    <property type="match status" value="1"/>
</dbReference>
<dbReference type="Pfam" id="PF03808">
    <property type="entry name" value="Glyco_tran_WecG"/>
    <property type="match status" value="1"/>
</dbReference>
<dbReference type="RefSeq" id="WP_260116839.1">
    <property type="nucleotide sequence ID" value="NZ_CP093361.1"/>
</dbReference>
<dbReference type="GO" id="GO:0019350">
    <property type="term" value="P:teichoic acid biosynthetic process"/>
    <property type="evidence" value="ECO:0007669"/>
    <property type="project" value="UniProtKB-UniRule"/>
</dbReference>
<reference evidence="6" key="1">
    <citation type="journal article" date="2022" name="Int. J. Syst. Evol. Microbiol.">
        <title>Apilactobacillus apisilvae sp. nov., Nicolia spurrieriana gen. nov. sp. nov., Bombilactobacillus folatiphilus sp. nov. and Bombilactobacillus thymidiniphilus sp. nov., four new lactic acid bacterial isolates from stingless bees Tetragonula carbonaria and Austroplebeia australis.</title>
        <authorList>
            <person name="Oliphant S.A."/>
            <person name="Watson-Haigh N.S."/>
            <person name="Sumby K.M."/>
            <person name="Gardner J."/>
            <person name="Groom S."/>
            <person name="Jiranek V."/>
        </authorList>
    </citation>
    <scope>NUCLEOTIDE SEQUENCE</scope>
    <source>
        <strain evidence="6">SGEP1_A5</strain>
    </source>
</reference>
<keyword evidence="7" id="KW-1185">Reference proteome</keyword>
<dbReference type="InterPro" id="IPR004629">
    <property type="entry name" value="WecG_TagA_CpsF"/>
</dbReference>
<evidence type="ECO:0000313" key="7">
    <source>
        <dbReference type="Proteomes" id="UP000831181"/>
    </source>
</evidence>
<dbReference type="GO" id="GO:0071555">
    <property type="term" value="P:cell wall organization"/>
    <property type="evidence" value="ECO:0007669"/>
    <property type="project" value="UniProtKB-KW"/>
</dbReference>
<evidence type="ECO:0000256" key="5">
    <source>
        <dbReference type="HAMAP-Rule" id="MF_02070"/>
    </source>
</evidence>
<protein>
    <recommendedName>
        <fullName evidence="5">N-acetylglucosaminyldiphosphoundecaprenol N-acetyl-beta-D-mannosaminyltransferase</fullName>
        <ecNumber evidence="5">2.4.1.187</ecNumber>
    </recommendedName>
    <alternativeName>
        <fullName evidence="5">N-acetylmannosaminyltransferase</fullName>
    </alternativeName>
    <alternativeName>
        <fullName evidence="5">UDP-N-acetylmannosamine transferase</fullName>
    </alternativeName>
    <alternativeName>
        <fullName evidence="5">UDP-N-acetylmannosamine:N-acetylglucosaminyl pyrophosphorylundecaprenol N-acetylmannosaminyltransferase</fullName>
    </alternativeName>
</protein>
<dbReference type="PANTHER" id="PTHR34136:SF1">
    <property type="entry name" value="UDP-N-ACETYL-D-MANNOSAMINURONIC ACID TRANSFERASE"/>
    <property type="match status" value="1"/>
</dbReference>
<evidence type="ECO:0000256" key="1">
    <source>
        <dbReference type="ARBA" id="ARBA00022676"/>
    </source>
</evidence>
<dbReference type="NCBIfam" id="TIGR00696">
    <property type="entry name" value="wecG_tagA_cpsF"/>
    <property type="match status" value="1"/>
</dbReference>
<dbReference type="KEGG" id="lbe:MOO44_02365"/>
<keyword evidence="4 5" id="KW-0961">Cell wall biogenesis/degradation</keyword>
<accession>A0A976RSL0</accession>
<dbReference type="GO" id="GO:0047244">
    <property type="term" value="F:N-acetylglucosaminyldiphosphoundecaprenol N-acetyl-beta-D-mannosaminyltransferase activity"/>
    <property type="evidence" value="ECO:0007669"/>
    <property type="project" value="UniProtKB-UniRule"/>
</dbReference>
<dbReference type="Proteomes" id="UP000831181">
    <property type="component" value="Chromosome"/>
</dbReference>
<dbReference type="EC" id="2.4.1.187" evidence="5"/>
<sequence length="240" mass="27441">MNDKLKRTTILNISYINTNFTHFLKIIQARINNRENTFIATVNPEIAYYAHQNPKYQSIINDADFVTPDGIGIIKAAQIIHQPIQSRITGFDVFKAILAWGSQNHKSAYFAGAKPNVIADLKAVLKDEYPGIKISGIRDGYFQDNQVVADEINATHPDMVFLALGSPKQEEFIHQYRHINNGLWIGLGGSFDVLSGNTQRAPQFWINHHLEWLYRLLKEPSRLPRIMVIPKYLKLVRKSK</sequence>
<name>A0A976RSL0_9LACO</name>
<proteinExistence type="inferred from homology"/>
<evidence type="ECO:0000256" key="3">
    <source>
        <dbReference type="ARBA" id="ARBA00022944"/>
    </source>
</evidence>
<dbReference type="InterPro" id="IPR034714">
    <property type="entry name" value="TagA_TarA"/>
</dbReference>
<comment type="similarity">
    <text evidence="5">Belongs to the glycosyltransferase 26 family. TagA/TarA subfamily.</text>
</comment>
<evidence type="ECO:0000313" key="6">
    <source>
        <dbReference type="EMBL" id="UQS87038.1"/>
    </source>
</evidence>
<keyword evidence="1 5" id="KW-0328">Glycosyltransferase</keyword>
<dbReference type="EMBL" id="CP093361">
    <property type="protein sequence ID" value="UQS87038.1"/>
    <property type="molecule type" value="Genomic_DNA"/>
</dbReference>
<organism evidence="6 7">
    <name type="scientific">Nicoliella spurrieriana</name>
    <dbReference type="NCBI Taxonomy" id="2925830"/>
    <lineage>
        <taxon>Bacteria</taxon>
        <taxon>Bacillati</taxon>
        <taxon>Bacillota</taxon>
        <taxon>Bacilli</taxon>
        <taxon>Lactobacillales</taxon>
        <taxon>Lactobacillaceae</taxon>
        <taxon>Nicoliella</taxon>
    </lineage>
</organism>
<gene>
    <name evidence="6" type="ORF">MOO44_02365</name>
</gene>
<evidence type="ECO:0000256" key="4">
    <source>
        <dbReference type="ARBA" id="ARBA00023316"/>
    </source>
</evidence>
<dbReference type="AlphaFoldDB" id="A0A976RSL0"/>
<comment type="catalytic activity">
    <reaction evidence="5">
        <text>UDP-N-acetyl-alpha-D-mannosamine + N-acetyl-alpha-D-glucosaminyl-di-trans,octa-cis-undecaprenyl diphosphate = N-acetyl-beta-D-mannosaminyl-(1-&gt;4)-N-acetyl-alpha-D-glucosaminyl di-trans,octa-cis-undecaprenyl diphosphate + UDP + H(+)</text>
        <dbReference type="Rhea" id="RHEA:16053"/>
        <dbReference type="ChEBI" id="CHEBI:15378"/>
        <dbReference type="ChEBI" id="CHEBI:58223"/>
        <dbReference type="ChEBI" id="CHEBI:62959"/>
        <dbReference type="ChEBI" id="CHEBI:68623"/>
        <dbReference type="ChEBI" id="CHEBI:132210"/>
        <dbReference type="EC" id="2.4.1.187"/>
    </reaction>
</comment>
<dbReference type="HAMAP" id="MF_02070">
    <property type="entry name" value="TagA_TarA"/>
    <property type="match status" value="1"/>
</dbReference>
<keyword evidence="2 5" id="KW-0808">Transferase</keyword>
<dbReference type="CDD" id="cd06533">
    <property type="entry name" value="Glyco_transf_WecG_TagA"/>
    <property type="match status" value="1"/>
</dbReference>
<comment type="pathway">
    <text evidence="5">Cell wall biogenesis; teichoic acid biosynthesis.</text>
</comment>